<name>A0A2P6C6T6_9FLAO</name>
<evidence type="ECO:0000259" key="4">
    <source>
        <dbReference type="Pfam" id="PF18962"/>
    </source>
</evidence>
<feature type="compositionally biased region" description="Polar residues" evidence="2">
    <location>
        <begin position="388"/>
        <end position="403"/>
    </location>
</feature>
<sequence length="1429" mass="153586">MHFTLFFNAQTAVTSIYGDNGGFFISSNIVPATYDDSNNLLGFTVGGATYSTGVNDAILTANNITYTSGNFVSFPMPASINYKSEELIGIGTNWGGVSQNNSATDYIKTFNPIVPSHFVRDGSNGLELASNFFNIKSQVIVYDAIVINQAVSINDALPDIIVTQTGSPGNTDKFKFIDSAGNIVGAEVNVTFGGVATVGDTDWTIYKVNPATGLVTGTFGVNTKRDLRVLSIKLSDFGITTSNFNQITNFVHTTSGNTDIAFTAYNYDAIKILLPATDLEVANSMISADDFCAPTTATFTTTITNKSATELSKDFDVDFEIPTGMSATSNSAVFSEAGVSPLSASFNNTNNKWTVDNLTEGESVTLTVTTSVSTASFPISFTATATGLFQPDSDPSNNTQTISEAGEDNDCDGVKDTDDLDDDNDGVLDSIEGTGDLDGDGIANYLDLDSDGDGCPDALEATGTVKQTDLDANFVITGAVNALGIPTLTEAGGGTGQNIGDSQNGSVLACDTTDTDLDGIIDIIDLDDDNDGILDTAENAYSGNPIADTNKNGIIDYKDPSLSSFVDSNSDNIDDRYDIDLDGIIDQFDADSDGDGCPDALEGGATFTFADVEGNNRLKGDVDVNGIPVIATDSGQLLGSSQDNLVQDQSCSLLPVIISQVYQTASGNAIELTNIGTTPVTNISLVLFKDLGIASASAIMPTADLTIASIPAGGSVVIKSVASLPGVTLINNPTELTDANITDFSGGDDTIILSKTVNASAWENRYDVVKNISNTTSLVRIDEITKANTTFTPSEWISFIDDSIPVVGDTNPIPAIVRHVNAPLLSEVKTPVLETNSGLGLHKINPTIRIGSAWSNGFPDKSRSVIIKETYMHSAGSLNARILNVQDSNVLSVSDNALIVLNNTHINVNAQIRILGTAQFIQVHDGSSKVTGNGKLLISQKSEVPNVFRYNYWSSPVVEFIGGNTYRVSEIMKDPGGSLSANSIITDINFVGGYDGAATSPIQIASYWIWAYFNSTAGNDWVQLKDTGYLSKGLGYIMKSTGENPQYFTFYGSPIDGDISFNLSANTNSLLGNPYAGTLDGKAFILNNEDTIDGTLYFWEHSGEATDQGHVKGGYEGGYAQLTFSMGTAATSVVEGTSGLTDSYTYTEPTRYIAVGQGFFVLSDEDGGTVNFNNKQRSYQVTEPHFFKGKEKKTTNNTLPILKLGMNFTNKDYIKIHRQIGISFNENHSYGFDYGYESVMIDVQSTDVYWNFDEMDNQKLAIAGVEGINDALKIPLTLLIGSQEPVFIRIDELENISQKIYLFDALENTTTELKFNELVELQLSKGIYENRFFITFTPAKTLITRDEIYDINLRTYMDERSGNLLIINNTNLVIENVEIFNVLGQKIKKWKLNISDEKLDLEVGSLSSSIYIVSIKTNKGTFTSKILKN</sequence>
<gene>
    <name evidence="5" type="ORF">BTO14_11075</name>
</gene>
<dbReference type="EMBL" id="MSCK01000002">
    <property type="protein sequence ID" value="PQJ68602.1"/>
    <property type="molecule type" value="Genomic_DNA"/>
</dbReference>
<dbReference type="SUPFAM" id="SSF103647">
    <property type="entry name" value="TSP type-3 repeat"/>
    <property type="match status" value="1"/>
</dbReference>
<feature type="region of interest" description="Disordered" evidence="2">
    <location>
        <begin position="388"/>
        <end position="425"/>
    </location>
</feature>
<dbReference type="InterPro" id="IPR026444">
    <property type="entry name" value="Secre_tail"/>
</dbReference>
<keyword evidence="6" id="KW-1185">Reference proteome</keyword>
<dbReference type="InterPro" id="IPR001434">
    <property type="entry name" value="OmcB-like_DUF11"/>
</dbReference>
<evidence type="ECO:0000256" key="1">
    <source>
        <dbReference type="ARBA" id="ARBA00022729"/>
    </source>
</evidence>
<evidence type="ECO:0000256" key="2">
    <source>
        <dbReference type="SAM" id="MobiDB-lite"/>
    </source>
</evidence>
<dbReference type="RefSeq" id="WP_170062907.1">
    <property type="nucleotide sequence ID" value="NZ_CP150661.1"/>
</dbReference>
<feature type="domain" description="Secretion system C-terminal sorting" evidence="4">
    <location>
        <begin position="1364"/>
        <end position="1426"/>
    </location>
</feature>
<evidence type="ECO:0000259" key="3">
    <source>
        <dbReference type="Pfam" id="PF01345"/>
    </source>
</evidence>
<evidence type="ECO:0000313" key="5">
    <source>
        <dbReference type="EMBL" id="PQJ68602.1"/>
    </source>
</evidence>
<evidence type="ECO:0000313" key="6">
    <source>
        <dbReference type="Proteomes" id="UP000247345"/>
    </source>
</evidence>
<dbReference type="NCBIfam" id="TIGR04183">
    <property type="entry name" value="Por_Secre_tail"/>
    <property type="match status" value="1"/>
</dbReference>
<evidence type="ECO:0008006" key="7">
    <source>
        <dbReference type="Google" id="ProtNLM"/>
    </source>
</evidence>
<reference evidence="5 6" key="1">
    <citation type="submission" date="2016-12" db="EMBL/GenBank/DDBJ databases">
        <title>Trade-off between light-utilization and light-protection in marine flavobacteria.</title>
        <authorList>
            <person name="Kumagai Y."/>
            <person name="Yoshizawa S."/>
            <person name="Kogure K."/>
            <person name="Iwasaki W."/>
        </authorList>
    </citation>
    <scope>NUCLEOTIDE SEQUENCE [LARGE SCALE GENOMIC DNA]</scope>
    <source>
        <strain evidence="5 6">KCTC 12100</strain>
    </source>
</reference>
<dbReference type="Proteomes" id="UP000247345">
    <property type="component" value="Unassembled WGS sequence"/>
</dbReference>
<protein>
    <recommendedName>
        <fullName evidence="7">Secretion system C-terminal sorting domain-containing protein</fullName>
    </recommendedName>
</protein>
<proteinExistence type="predicted"/>
<organism evidence="5 6">
    <name type="scientific">Polaribacter butkevichii</name>
    <dbReference type="NCBI Taxonomy" id="218490"/>
    <lineage>
        <taxon>Bacteria</taxon>
        <taxon>Pseudomonadati</taxon>
        <taxon>Bacteroidota</taxon>
        <taxon>Flavobacteriia</taxon>
        <taxon>Flavobacteriales</taxon>
        <taxon>Flavobacteriaceae</taxon>
    </lineage>
</organism>
<dbReference type="Pfam" id="PF01345">
    <property type="entry name" value="DUF11"/>
    <property type="match status" value="1"/>
</dbReference>
<dbReference type="GO" id="GO:0005509">
    <property type="term" value="F:calcium ion binding"/>
    <property type="evidence" value="ECO:0007669"/>
    <property type="project" value="InterPro"/>
</dbReference>
<dbReference type="Pfam" id="PF18962">
    <property type="entry name" value="Por_Secre_tail"/>
    <property type="match status" value="1"/>
</dbReference>
<keyword evidence="1" id="KW-0732">Signal</keyword>
<feature type="domain" description="DUF11" evidence="3">
    <location>
        <begin position="278"/>
        <end position="402"/>
    </location>
</feature>
<accession>A0A2P6C6T6</accession>
<dbReference type="InterPro" id="IPR028974">
    <property type="entry name" value="TSP_type-3_rpt"/>
</dbReference>
<comment type="caution">
    <text evidence="5">The sequence shown here is derived from an EMBL/GenBank/DDBJ whole genome shotgun (WGS) entry which is preliminary data.</text>
</comment>